<protein>
    <recommendedName>
        <fullName evidence="1">Bacterial virulence factor lipase N-terminal domain-containing protein</fullName>
    </recommendedName>
</protein>
<dbReference type="InterPro" id="IPR025920">
    <property type="entry name" value="Lipase_bact_N"/>
</dbReference>
<dbReference type="InterPro" id="IPR029058">
    <property type="entry name" value="AB_hydrolase_fold"/>
</dbReference>
<dbReference type="OrthoDB" id="5477453at2"/>
<dbReference type="KEGG" id="salm:D0Y50_09085"/>
<dbReference type="Gene3D" id="3.40.50.1820">
    <property type="entry name" value="alpha/beta hydrolase"/>
    <property type="match status" value="1"/>
</dbReference>
<dbReference type="Proteomes" id="UP000262073">
    <property type="component" value="Chromosome"/>
</dbReference>
<proteinExistence type="predicted"/>
<reference evidence="2 3" key="1">
    <citation type="submission" date="2018-08" db="EMBL/GenBank/DDBJ databases">
        <title>Salinimonas sediminis sp. nov., a piezophilic bacterium isolated from a deep-sea sediment sample from the New Britain Trench.</title>
        <authorList>
            <person name="Cao J."/>
        </authorList>
    </citation>
    <scope>NUCLEOTIDE SEQUENCE [LARGE SCALE GENOMIC DNA]</scope>
    <source>
        <strain evidence="2 3">N102</strain>
    </source>
</reference>
<sequence>MRKLLISSSVAIALGLAGCGGSGDSIDDIQAETPTQTPLSRIVFDPAAGDLNTPNDLLMLPGDDGFFDYTLNIPVDDPSDYSDPVNALNVLDGWSTQHPFVIDVVTPAGVSLDESSLAAGVFLYEATLGLDQSDADCAAITTPSAGCKVGDALTYGEDYVLSLVDADTISVVPLKPLKPASGYMLVMTTGLKDSSGKAVQGSTTWDLVRQDINVNPLSTDDQLQLQGLVNSFITPLESAGFSRDELTYVATFTTQSVDNALQSLKKLSVATYAARVAGGDPDAAESLPAISVDDPAAAPTAMEALNLVSDEVLSATILQVSAELDATDFSRLQSCDGLINTVTGALADEWGELNTAAQAAANGLLTQVGPFCAAQRYEGSISLPYYLPLPSAENPMAPVTGFWHAACDSGIVIAGAGDEVLAAAQPGPNNALCQQIGLADLRVDEQMLDSARHITRYNPVPQATALQALDVQVTLPDPQVAGALGIPLTTPAEGWPVVILYHGITSKKEDMLAITGALSLAGIATVAIDQPLHGSRGFDLDSDGTDDINATSVSPTHYMNLGSLPTARDNLRQSVADLLGVRLGLNRLIDNTAESAVKLNLGRVSVMGVSLGAITSGNFAAIANTSLGDELAVLDGMFSVNAASLESPGGGVAQFLIESPSFGPLIKGLLLTESSEEFKALLTQLYGSIDVTREQLVTAVAQFEQALSAEQAAQVQATLGEFAFAAQAVLDAGDPNNYASTLAQNTPVHMMSVVGDGSDENKPDQVIPVTTALPLAGQQPLATLLGLQQVSSTVTGDPVSGQVQFTAGAHGSSLLPTANPAVTKEMQTEVATFIATQGSTIVISNPDVVAN</sequence>
<evidence type="ECO:0000313" key="3">
    <source>
        <dbReference type="Proteomes" id="UP000262073"/>
    </source>
</evidence>
<dbReference type="SUPFAM" id="SSF53474">
    <property type="entry name" value="alpha/beta-Hydrolases"/>
    <property type="match status" value="1"/>
</dbReference>
<dbReference type="EMBL" id="CP031769">
    <property type="protein sequence ID" value="AXR06504.1"/>
    <property type="molecule type" value="Genomic_DNA"/>
</dbReference>
<organism evidence="2 3">
    <name type="scientific">Salinimonas sediminis</name>
    <dbReference type="NCBI Taxonomy" id="2303538"/>
    <lineage>
        <taxon>Bacteria</taxon>
        <taxon>Pseudomonadati</taxon>
        <taxon>Pseudomonadota</taxon>
        <taxon>Gammaproteobacteria</taxon>
        <taxon>Alteromonadales</taxon>
        <taxon>Alteromonadaceae</taxon>
        <taxon>Alteromonas/Salinimonas group</taxon>
        <taxon>Salinimonas</taxon>
    </lineage>
</organism>
<keyword evidence="3" id="KW-1185">Reference proteome</keyword>
<evidence type="ECO:0000259" key="1">
    <source>
        <dbReference type="Pfam" id="PF12262"/>
    </source>
</evidence>
<evidence type="ECO:0000313" key="2">
    <source>
        <dbReference type="EMBL" id="AXR06504.1"/>
    </source>
</evidence>
<accession>A0A346NLU7</accession>
<dbReference type="AlphaFoldDB" id="A0A346NLU7"/>
<dbReference type="RefSeq" id="WP_117316564.1">
    <property type="nucleotide sequence ID" value="NZ_CP031769.1"/>
</dbReference>
<dbReference type="PROSITE" id="PS51257">
    <property type="entry name" value="PROKAR_LIPOPROTEIN"/>
    <property type="match status" value="1"/>
</dbReference>
<dbReference type="InterPro" id="IPR020009">
    <property type="entry name" value="VolA/Pla-1/cef"/>
</dbReference>
<name>A0A346NLU7_9ALTE</name>
<dbReference type="NCBIfam" id="TIGR03502">
    <property type="entry name" value="lipase_Pla1_cef"/>
    <property type="match status" value="1"/>
</dbReference>
<dbReference type="Pfam" id="PF12262">
    <property type="entry name" value="Lipase_bact_N"/>
    <property type="match status" value="1"/>
</dbReference>
<gene>
    <name evidence="2" type="ORF">D0Y50_09085</name>
</gene>
<feature type="domain" description="Bacterial virulence factor lipase N-terminal" evidence="1">
    <location>
        <begin position="80"/>
        <end position="274"/>
    </location>
</feature>